<accession>A0AAV1L1D3</accession>
<evidence type="ECO:0000313" key="2">
    <source>
        <dbReference type="Proteomes" id="UP001314205"/>
    </source>
</evidence>
<dbReference type="PANTHER" id="PTHR47331">
    <property type="entry name" value="PHD-TYPE DOMAIN-CONTAINING PROTEIN"/>
    <property type="match status" value="1"/>
</dbReference>
<dbReference type="EMBL" id="CAVLGL010000083">
    <property type="protein sequence ID" value="CAK1589145.1"/>
    <property type="molecule type" value="Genomic_DNA"/>
</dbReference>
<sequence length="165" mass="18648">MDDICTGASTVEEALVLRDELIAILKSGGYELRKWLSNSPHILKDLPGEDQQDPHLFERPENPNLLTVLGIQYQPVQDTFTYRVKLDPPPKAWTKRFVLSTVARTFDPNRWITPVIFLAKCFLQKLWMSGLGWDEPIGGALLREWLSVTAYGCSFKGSDPQGPMS</sequence>
<dbReference type="Pfam" id="PF05380">
    <property type="entry name" value="Peptidase_A17"/>
    <property type="match status" value="1"/>
</dbReference>
<reference evidence="1 2" key="1">
    <citation type="submission" date="2023-11" db="EMBL/GenBank/DDBJ databases">
        <authorList>
            <person name="Hedman E."/>
            <person name="Englund M."/>
            <person name="Stromberg M."/>
            <person name="Nyberg Akerstrom W."/>
            <person name="Nylinder S."/>
            <person name="Jareborg N."/>
            <person name="Kallberg Y."/>
            <person name="Kronander E."/>
        </authorList>
    </citation>
    <scope>NUCLEOTIDE SEQUENCE [LARGE SCALE GENOMIC DNA]</scope>
</reference>
<keyword evidence="2" id="KW-1185">Reference proteome</keyword>
<gene>
    <name evidence="1" type="ORF">PARMNEM_LOCUS9687</name>
</gene>
<organism evidence="1 2">
    <name type="scientific">Parnassius mnemosyne</name>
    <name type="common">clouded apollo</name>
    <dbReference type="NCBI Taxonomy" id="213953"/>
    <lineage>
        <taxon>Eukaryota</taxon>
        <taxon>Metazoa</taxon>
        <taxon>Ecdysozoa</taxon>
        <taxon>Arthropoda</taxon>
        <taxon>Hexapoda</taxon>
        <taxon>Insecta</taxon>
        <taxon>Pterygota</taxon>
        <taxon>Neoptera</taxon>
        <taxon>Endopterygota</taxon>
        <taxon>Lepidoptera</taxon>
        <taxon>Glossata</taxon>
        <taxon>Ditrysia</taxon>
        <taxon>Papilionoidea</taxon>
        <taxon>Papilionidae</taxon>
        <taxon>Parnassiinae</taxon>
        <taxon>Parnassini</taxon>
        <taxon>Parnassius</taxon>
        <taxon>Driopa</taxon>
    </lineage>
</organism>
<protein>
    <submittedName>
        <fullName evidence="1">Uncharacterized protein</fullName>
    </submittedName>
</protein>
<name>A0AAV1L1D3_9NEOP</name>
<proteinExistence type="predicted"/>
<dbReference type="InterPro" id="IPR008042">
    <property type="entry name" value="Retrotrans_Pao"/>
</dbReference>
<dbReference type="AlphaFoldDB" id="A0AAV1L1D3"/>
<comment type="caution">
    <text evidence="1">The sequence shown here is derived from an EMBL/GenBank/DDBJ whole genome shotgun (WGS) entry which is preliminary data.</text>
</comment>
<evidence type="ECO:0000313" key="1">
    <source>
        <dbReference type="EMBL" id="CAK1589145.1"/>
    </source>
</evidence>
<dbReference type="Proteomes" id="UP001314205">
    <property type="component" value="Unassembled WGS sequence"/>
</dbReference>